<proteinExistence type="predicted"/>
<accession>A0A6J5TBU6</accession>
<organism evidence="2">
    <name type="scientific">uncultured Caudovirales phage</name>
    <dbReference type="NCBI Taxonomy" id="2100421"/>
    <lineage>
        <taxon>Viruses</taxon>
        <taxon>Duplodnaviria</taxon>
        <taxon>Heunggongvirae</taxon>
        <taxon>Uroviricota</taxon>
        <taxon>Caudoviricetes</taxon>
        <taxon>Peduoviridae</taxon>
        <taxon>Maltschvirus</taxon>
        <taxon>Maltschvirus maltsch</taxon>
    </lineage>
</organism>
<dbReference type="InterPro" id="IPR003615">
    <property type="entry name" value="HNH_nuc"/>
</dbReference>
<name>A0A6J5TBU6_9CAUD</name>
<evidence type="ECO:0000313" key="2">
    <source>
        <dbReference type="EMBL" id="CAB4241377.1"/>
    </source>
</evidence>
<dbReference type="Pfam" id="PF13392">
    <property type="entry name" value="HNH_3"/>
    <property type="match status" value="1"/>
</dbReference>
<feature type="domain" description="HNH nuclease" evidence="1">
    <location>
        <begin position="102"/>
        <end position="145"/>
    </location>
</feature>
<evidence type="ECO:0000259" key="1">
    <source>
        <dbReference type="Pfam" id="PF13392"/>
    </source>
</evidence>
<protein>
    <submittedName>
        <fullName evidence="2">HNH nuclease</fullName>
    </submittedName>
</protein>
<dbReference type="InterPro" id="IPR044925">
    <property type="entry name" value="His-Me_finger_sf"/>
</dbReference>
<dbReference type="EMBL" id="LR797821">
    <property type="protein sequence ID" value="CAB4241377.1"/>
    <property type="molecule type" value="Genomic_DNA"/>
</dbReference>
<gene>
    <name evidence="2" type="ORF">UFOVP60_34</name>
</gene>
<dbReference type="SUPFAM" id="SSF54060">
    <property type="entry name" value="His-Me finger endonucleases"/>
    <property type="match status" value="1"/>
</dbReference>
<reference evidence="2" key="1">
    <citation type="submission" date="2020-05" db="EMBL/GenBank/DDBJ databases">
        <authorList>
            <person name="Chiriac C."/>
            <person name="Salcher M."/>
            <person name="Ghai R."/>
            <person name="Kavagutti S V."/>
        </authorList>
    </citation>
    <scope>NUCLEOTIDE SEQUENCE</scope>
</reference>
<sequence>MDAKYYIENTDLTLDQITKATGLGMKAVRKVWATYPADFRKHRKAGCYRRSKLGDLNPMLGKRGEDHHAFIGAVSDNKGYLMELKPAWYTGRAGSKHVFQHHIVVCLSLGLTAIPKGWVVHHCNFITVDNSIDNLVLLTAGDHRRLHSWLAGATTISKESTLKWVEAHGTPFRCDDIVCSAWGHAAVPQGTGLD</sequence>